<dbReference type="Pfam" id="PF23878">
    <property type="entry name" value="TPR_ELP1"/>
    <property type="match status" value="1"/>
</dbReference>
<dbReference type="InterPro" id="IPR011048">
    <property type="entry name" value="Haem_d1_sf"/>
</dbReference>
<dbReference type="OrthoDB" id="40048at2759"/>
<dbReference type="GO" id="GO:0005829">
    <property type="term" value="C:cytosol"/>
    <property type="evidence" value="ECO:0007669"/>
    <property type="project" value="TreeGrafter"/>
</dbReference>
<name>A0A177CK63_9PLEO</name>
<feature type="domain" description="ELP1 alpha-solenoid" evidence="16">
    <location>
        <begin position="769"/>
        <end position="972"/>
    </location>
</feature>
<evidence type="ECO:0000313" key="19">
    <source>
        <dbReference type="Proteomes" id="UP000077069"/>
    </source>
</evidence>
<keyword evidence="9" id="KW-0496">Mitochondrion</keyword>
<dbReference type="Pfam" id="PF02935">
    <property type="entry name" value="COX7C"/>
    <property type="match status" value="1"/>
</dbReference>
<feature type="domain" description="ELP1 first N-terminal beta-propeller" evidence="13">
    <location>
        <begin position="105"/>
        <end position="450"/>
    </location>
</feature>
<dbReference type="InterPro" id="IPR056165">
    <property type="entry name" value="Beta-prop_ELP1_2nd"/>
</dbReference>
<dbReference type="Pfam" id="PF04762">
    <property type="entry name" value="Beta-prop_ELP1_1st"/>
    <property type="match status" value="1"/>
</dbReference>
<organism evidence="18 19">
    <name type="scientific">Paraphaeosphaeria sporulosa</name>
    <dbReference type="NCBI Taxonomy" id="1460663"/>
    <lineage>
        <taxon>Eukaryota</taxon>
        <taxon>Fungi</taxon>
        <taxon>Dikarya</taxon>
        <taxon>Ascomycota</taxon>
        <taxon>Pezizomycotina</taxon>
        <taxon>Dothideomycetes</taxon>
        <taxon>Pleosporomycetidae</taxon>
        <taxon>Pleosporales</taxon>
        <taxon>Massarineae</taxon>
        <taxon>Didymosphaeriaceae</taxon>
        <taxon>Paraphaeosphaeria</taxon>
    </lineage>
</organism>
<evidence type="ECO:0000259" key="14">
    <source>
        <dbReference type="Pfam" id="PF23797"/>
    </source>
</evidence>
<dbReference type="GO" id="GO:0006357">
    <property type="term" value="P:regulation of transcription by RNA polymerase II"/>
    <property type="evidence" value="ECO:0007669"/>
    <property type="project" value="EnsemblFungi"/>
</dbReference>
<keyword evidence="8" id="KW-0999">Mitochondrion inner membrane</keyword>
<comment type="subcellular location">
    <subcellularLocation>
        <location evidence="11">Cytoplasm</location>
    </subcellularLocation>
    <subcellularLocation>
        <location evidence="11">Nucleus</location>
    </subcellularLocation>
    <subcellularLocation>
        <location evidence="1">Mitochondrion inner membrane</location>
        <topology evidence="1">Single-pass membrane protein</topology>
    </subcellularLocation>
</comment>
<dbReference type="PANTHER" id="PTHR12747:SF0">
    <property type="entry name" value="ELONGATOR COMPLEX PROTEIN 1"/>
    <property type="match status" value="1"/>
</dbReference>
<dbReference type="InterPro" id="IPR056166">
    <property type="entry name" value="TPR_ELP1"/>
</dbReference>
<dbReference type="GO" id="GO:0002926">
    <property type="term" value="P:tRNA wobble base 5-methoxycarbonylmethyl-2-thiouridinylation"/>
    <property type="evidence" value="ECO:0007669"/>
    <property type="project" value="TreeGrafter"/>
</dbReference>
<evidence type="ECO:0000259" key="15">
    <source>
        <dbReference type="Pfam" id="PF23878"/>
    </source>
</evidence>
<dbReference type="InterPro" id="IPR004202">
    <property type="entry name" value="COX7C/Cox8"/>
</dbReference>
<dbReference type="Pfam" id="PF23936">
    <property type="entry name" value="HB_ELP1"/>
    <property type="match status" value="1"/>
</dbReference>
<dbReference type="STRING" id="1460663.A0A177CK63"/>
<dbReference type="InParanoid" id="A0A177CK63"/>
<evidence type="ECO:0000313" key="18">
    <source>
        <dbReference type="EMBL" id="OAG07230.1"/>
    </source>
</evidence>
<dbReference type="InterPro" id="IPR056167">
    <property type="entry name" value="A-sol_ELP1"/>
</dbReference>
<evidence type="ECO:0000259" key="16">
    <source>
        <dbReference type="Pfam" id="PF23925"/>
    </source>
</evidence>
<dbReference type="UniPathway" id="UPA00705"/>
<dbReference type="PIRSF" id="PIRSF017233">
    <property type="entry name" value="IKAP"/>
    <property type="match status" value="1"/>
</dbReference>
<dbReference type="GO" id="GO:0005743">
    <property type="term" value="C:mitochondrial inner membrane"/>
    <property type="evidence" value="ECO:0007669"/>
    <property type="project" value="UniProtKB-SubCell"/>
</dbReference>
<comment type="pathway">
    <text evidence="2">Energy metabolism; oxidative phosphorylation.</text>
</comment>
<evidence type="ECO:0000256" key="11">
    <source>
        <dbReference type="PIRNR" id="PIRNR017233"/>
    </source>
</evidence>
<evidence type="ECO:0000256" key="2">
    <source>
        <dbReference type="ARBA" id="ARBA00004673"/>
    </source>
</evidence>
<dbReference type="Gene3D" id="4.10.49.10">
    <property type="entry name" value="Cytochrome c oxidase subunit VIIc"/>
    <property type="match status" value="1"/>
</dbReference>
<keyword evidence="19" id="KW-1185">Reference proteome</keyword>
<dbReference type="EMBL" id="KV441551">
    <property type="protein sequence ID" value="OAG07230.1"/>
    <property type="molecule type" value="Genomic_DNA"/>
</dbReference>
<dbReference type="UniPathway" id="UPA00988"/>
<keyword evidence="6 11" id="KW-0963">Cytoplasm</keyword>
<keyword evidence="11" id="KW-0539">Nucleus</keyword>
<keyword evidence="18" id="KW-0418">Kinase</keyword>
<sequence length="1389" mass="154660">MLARSAFRATAAPSLVARRGFQSTRAQLASPYHYPEGPRSNLPFDPLKKGFAFKYWGFMATGFLLPFGLAGEHLTHPPISLRTYLTFTAQIVGRSLLRFSGEDPLPLAATAWDAASNASICAFGPSESRATIELKRLHDGSDGAEKRLETIASWDAPCPLPSLTHDSVLSLHHFADSSTSCLVLAGGDIILVREQPEDGQDLVEIVGSVDAGISAAAWSPDEELLAIVTQAETLLLMSRDIDNIASVTLLPEDVNASNHVSVGWGKKETQFKGKRARALQDPTVPETVDEGVLSPLETHSVAISWRGDGAYFAVNTVEQKRRRMIRVYSREGQLDSVSEPVDGLLGTLSWRPSGNLITSIRHTIEKFEVVFFERNGLRHGQFDLRLRPEELQNLSIPLTLSWNSDSSVLAVSYPEKVQLWTMSNYHYYLKQELPFPEQAAATVHCSWDPERPLSVAFYTAGSLQILEYASTVAAGSVAPPHDFGVVASIDGLSLKITPLRIANVPPPMSMLQLPLDRNVVDVAFSRSGTRLAVLSDKDVALFAFDLQKRPVTRPSFLWSGDFSEGHSPRQVTFVGEDQLCVLTDVWDEDETFVWTNEDEQLVNRGPILEPGRFSSIASDVESSKLLVSLRNGEYTSVVEMRTDETVKTTPLTNLPSFAPEIKTATLEGEPVAFGLAKSGALYANERVLVRNCTSFVVTPAHLILTTTQHLLKFVHLTSLNELEVPGDEPQTDERCRSIERGAKLVTVMPTTYSVVLQMPRGNLETVYPRALVLAAIRRFIEAEKYDEAFLACRNQRVDMNILHDHDPERFLTSVEKIVTQINRVDHIDLLLAQLRNEDVSETMYRETLKAKDLTTKKKLSSEQVESKVNRICDALLAVLEQERYKNDHLQNIITSHVCKTPADLETGLQLIGRLQSTQDPLTDRAAEHICFLADVNQLYDTSLGIYNLELALLIAQQSQKDPREYLPHLQSLQELSPLRRKYQIDDQLGRRTKALYHLKDLEAHDEVQDYAQKHGLYPAALSMYQYEPAHYKNIMRLYADYLSTTNKNKEAAIAYEYLSDHTSAWPCYLSANLWREALSSAILAGISPSELEQLATDLVDGLTESKDYFSASTITLDYLSDLQGAARLLCRGAYFAEAIRIVTLRQQSSLITEVIDPGLVERSADMTEFLAEMKSQLLAQVPRLRDLRTKKAEDPLAFYEGTEDANIPDNISLAPTNTTSGGTFMTRYTNQTGTVNTQTTRKTSKNKRREERKRARGKKGTVYEEEYLVNSIERLIERINGMQDEIQRLVEGLMRRGMRERAVAVEAAVMDVEERCREAVKEIYPPTEGLGAVGESLITSGVAADSGNPAEPAIRPSGGDATLWDSLAEVGKRREAPPVKTFERLSLLG</sequence>
<dbReference type="GO" id="GO:0045277">
    <property type="term" value="C:respiratory chain complex IV"/>
    <property type="evidence" value="ECO:0007669"/>
    <property type="project" value="InterPro"/>
</dbReference>
<evidence type="ECO:0000256" key="12">
    <source>
        <dbReference type="SAM" id="MobiDB-lite"/>
    </source>
</evidence>
<evidence type="ECO:0000256" key="8">
    <source>
        <dbReference type="ARBA" id="ARBA00022792"/>
    </source>
</evidence>
<evidence type="ECO:0000256" key="3">
    <source>
        <dbReference type="ARBA" id="ARBA00005043"/>
    </source>
</evidence>
<keyword evidence="7" id="KW-0819">tRNA processing</keyword>
<evidence type="ECO:0000256" key="9">
    <source>
        <dbReference type="ARBA" id="ARBA00023128"/>
    </source>
</evidence>
<dbReference type="GO" id="GO:0042802">
    <property type="term" value="F:identical protein binding"/>
    <property type="evidence" value="ECO:0007669"/>
    <property type="project" value="EnsemblFungi"/>
</dbReference>
<dbReference type="SUPFAM" id="SSF51004">
    <property type="entry name" value="C-terminal (heme d1) domain of cytochrome cd1-nitrite reductase"/>
    <property type="match status" value="1"/>
</dbReference>
<evidence type="ECO:0000259" key="17">
    <source>
        <dbReference type="Pfam" id="PF23936"/>
    </source>
</evidence>
<evidence type="ECO:0000256" key="6">
    <source>
        <dbReference type="ARBA" id="ARBA00022490"/>
    </source>
</evidence>
<evidence type="ECO:0000256" key="1">
    <source>
        <dbReference type="ARBA" id="ARBA00004434"/>
    </source>
</evidence>
<dbReference type="InterPro" id="IPR006849">
    <property type="entry name" value="Elp1"/>
</dbReference>
<reference evidence="18 19" key="1">
    <citation type="submission" date="2016-05" db="EMBL/GenBank/DDBJ databases">
        <title>Comparative analysis of secretome profiles of manganese(II)-oxidizing ascomycete fungi.</title>
        <authorList>
            <consortium name="DOE Joint Genome Institute"/>
            <person name="Zeiner C.A."/>
            <person name="Purvine S.O."/>
            <person name="Zink E.M."/>
            <person name="Wu S."/>
            <person name="Pasa-Tolic L."/>
            <person name="Chaput D.L."/>
            <person name="Haridas S."/>
            <person name="Grigoriev I.V."/>
            <person name="Santelli C.M."/>
            <person name="Hansel C.M."/>
        </authorList>
    </citation>
    <scope>NUCLEOTIDE SEQUENCE [LARGE SCALE GENOMIC DNA]</scope>
    <source>
        <strain evidence="18 19">AP3s5-JAC2a</strain>
    </source>
</reference>
<evidence type="ECO:0000256" key="4">
    <source>
        <dbReference type="ARBA" id="ARBA00006086"/>
    </source>
</evidence>
<dbReference type="GO" id="GO:0000049">
    <property type="term" value="F:tRNA binding"/>
    <property type="evidence" value="ECO:0007669"/>
    <property type="project" value="EnsemblFungi"/>
</dbReference>
<evidence type="ECO:0000256" key="5">
    <source>
        <dbReference type="ARBA" id="ARBA00010514"/>
    </source>
</evidence>
<dbReference type="InterPro" id="IPR036636">
    <property type="entry name" value="COX7C/Cox8_sf"/>
</dbReference>
<feature type="domain" description="ELP1 TPR" evidence="15">
    <location>
        <begin position="980"/>
        <end position="1140"/>
    </location>
</feature>
<comment type="similarity">
    <text evidence="5">Belongs to the cytochrome c oxidase VIIc family.</text>
</comment>
<feature type="compositionally biased region" description="Polar residues" evidence="12">
    <location>
        <begin position="1213"/>
        <end position="1228"/>
    </location>
</feature>
<feature type="compositionally biased region" description="Low complexity" evidence="12">
    <location>
        <begin position="1229"/>
        <end position="1241"/>
    </location>
</feature>
<feature type="domain" description="ELP1 N-terminal second beta-propeller" evidence="14">
    <location>
        <begin position="489"/>
        <end position="745"/>
    </location>
</feature>
<dbReference type="InterPro" id="IPR056169">
    <property type="entry name" value="HB_ELP1"/>
</dbReference>
<comment type="similarity">
    <text evidence="4 11">Belongs to the ELP1/IKA1 family.</text>
</comment>
<keyword evidence="18" id="KW-0808">Transferase</keyword>
<dbReference type="InterPro" id="IPR056164">
    <property type="entry name" value="Beta-prop_ELP1_1st"/>
</dbReference>
<dbReference type="GO" id="GO:0005634">
    <property type="term" value="C:nucleus"/>
    <property type="evidence" value="ECO:0007669"/>
    <property type="project" value="UniProtKB-SubCell"/>
</dbReference>
<dbReference type="GeneID" id="28759906"/>
<comment type="pathway">
    <text evidence="3">tRNA modification; 5-methoxycarbonylmethyl-2-thiouridine-tRNA biosynthesis.</text>
</comment>
<dbReference type="GO" id="GO:0006123">
    <property type="term" value="P:mitochondrial electron transport, cytochrome c to oxygen"/>
    <property type="evidence" value="ECO:0007669"/>
    <property type="project" value="InterPro"/>
</dbReference>
<dbReference type="SUPFAM" id="SSF82171">
    <property type="entry name" value="DPP6 N-terminal domain-like"/>
    <property type="match status" value="1"/>
</dbReference>
<dbReference type="Proteomes" id="UP000077069">
    <property type="component" value="Unassembled WGS sequence"/>
</dbReference>
<keyword evidence="10" id="KW-0472">Membrane</keyword>
<evidence type="ECO:0000259" key="13">
    <source>
        <dbReference type="Pfam" id="PF04762"/>
    </source>
</evidence>
<proteinExistence type="inferred from homology"/>
<dbReference type="FunCoup" id="A0A177CK63">
    <property type="interactions" value="1028"/>
</dbReference>
<accession>A0A177CK63</accession>
<dbReference type="Pfam" id="PF23925">
    <property type="entry name" value="A-sol_ELP1"/>
    <property type="match status" value="1"/>
</dbReference>
<dbReference type="PANTHER" id="PTHR12747">
    <property type="entry name" value="ELONGATOR COMPLEX PROTEIN 1"/>
    <property type="match status" value="1"/>
</dbReference>
<evidence type="ECO:0000256" key="7">
    <source>
        <dbReference type="ARBA" id="ARBA00022694"/>
    </source>
</evidence>
<gene>
    <name evidence="18" type="ORF">CC84DRAFT_1143610</name>
</gene>
<dbReference type="GO" id="GO:0016301">
    <property type="term" value="F:kinase activity"/>
    <property type="evidence" value="ECO:0007669"/>
    <property type="project" value="UniProtKB-KW"/>
</dbReference>
<feature type="region of interest" description="Disordered" evidence="12">
    <location>
        <begin position="1209"/>
        <end position="1259"/>
    </location>
</feature>
<protein>
    <recommendedName>
        <fullName evidence="11">Elongator complex protein 1</fullName>
    </recommendedName>
</protein>
<evidence type="ECO:0000256" key="10">
    <source>
        <dbReference type="ARBA" id="ARBA00023136"/>
    </source>
</evidence>
<feature type="domain" description="ELP1 three-helical bundle" evidence="17">
    <location>
        <begin position="1153"/>
        <end position="1323"/>
    </location>
</feature>
<dbReference type="GO" id="GO:0033588">
    <property type="term" value="C:elongator holoenzyme complex"/>
    <property type="evidence" value="ECO:0007669"/>
    <property type="project" value="EnsemblFungi"/>
</dbReference>
<dbReference type="Pfam" id="PF23797">
    <property type="entry name" value="Beta-prop_ELP1_2nd"/>
    <property type="match status" value="1"/>
</dbReference>
<dbReference type="RefSeq" id="XP_018037595.1">
    <property type="nucleotide sequence ID" value="XM_018176420.1"/>
</dbReference>
<comment type="function">
    <text evidence="11">Component of the elongator complex which is required for multiple tRNA modifications, including mcm5U (5-methoxycarbonylmethyl uridine), mcm5s2U (5-methoxycarbonylmethyl-2-thiouridine), and ncm5U (5-carbamoylmethyl uridine). The elongator complex catalyzes formation of carboxymethyluridine in the wobble base at position 34 in tRNAs.</text>
</comment>